<keyword evidence="7 17" id="KW-0378">Hydrolase</keyword>
<dbReference type="EC" id="3.6.1.27" evidence="3 17"/>
<dbReference type="EMBL" id="QFOZ01000001">
    <property type="protein sequence ID" value="PZP89965.1"/>
    <property type="molecule type" value="Genomic_DNA"/>
</dbReference>
<evidence type="ECO:0000256" key="15">
    <source>
        <dbReference type="ARBA" id="ARBA00032932"/>
    </source>
</evidence>
<comment type="caution">
    <text evidence="18">The sequence shown here is derived from an EMBL/GenBank/DDBJ whole genome shotgun (WGS) entry which is preliminary data.</text>
</comment>
<dbReference type="InterPro" id="IPR003824">
    <property type="entry name" value="UppP"/>
</dbReference>
<evidence type="ECO:0000256" key="3">
    <source>
        <dbReference type="ARBA" id="ARBA00012374"/>
    </source>
</evidence>
<evidence type="ECO:0000256" key="11">
    <source>
        <dbReference type="ARBA" id="ARBA00023136"/>
    </source>
</evidence>
<dbReference type="NCBIfam" id="TIGR00753">
    <property type="entry name" value="undec_PP_bacA"/>
    <property type="match status" value="1"/>
</dbReference>
<evidence type="ECO:0000256" key="17">
    <source>
        <dbReference type="HAMAP-Rule" id="MF_01006"/>
    </source>
</evidence>
<reference evidence="18 19" key="1">
    <citation type="submission" date="2017-08" db="EMBL/GenBank/DDBJ databases">
        <title>Infants hospitalized years apart are colonized by the same room-sourced microbial strains.</title>
        <authorList>
            <person name="Brooks B."/>
            <person name="Olm M.R."/>
            <person name="Firek B.A."/>
            <person name="Baker R."/>
            <person name="Thomas B.C."/>
            <person name="Morowitz M.J."/>
            <person name="Banfield J.F."/>
        </authorList>
    </citation>
    <scope>NUCLEOTIDE SEQUENCE [LARGE SCALE GENOMIC DNA]</scope>
    <source>
        <strain evidence="18">S2_006_000_R1_57</strain>
    </source>
</reference>
<keyword evidence="12 17" id="KW-0046">Antibiotic resistance</keyword>
<evidence type="ECO:0000256" key="5">
    <source>
        <dbReference type="ARBA" id="ARBA00022475"/>
    </source>
</evidence>
<dbReference type="GO" id="GO:0071555">
    <property type="term" value="P:cell wall organization"/>
    <property type="evidence" value="ECO:0007669"/>
    <property type="project" value="UniProtKB-KW"/>
</dbReference>
<evidence type="ECO:0000313" key="18">
    <source>
        <dbReference type="EMBL" id="PZP89965.1"/>
    </source>
</evidence>
<feature type="transmembrane region" description="Helical" evidence="17">
    <location>
        <begin position="116"/>
        <end position="133"/>
    </location>
</feature>
<feature type="transmembrane region" description="Helical" evidence="17">
    <location>
        <begin position="254"/>
        <end position="273"/>
    </location>
</feature>
<dbReference type="GO" id="GO:0005886">
    <property type="term" value="C:plasma membrane"/>
    <property type="evidence" value="ECO:0007669"/>
    <property type="project" value="UniProtKB-SubCell"/>
</dbReference>
<feature type="transmembrane region" description="Helical" evidence="17">
    <location>
        <begin position="53"/>
        <end position="75"/>
    </location>
</feature>
<comment type="subcellular location">
    <subcellularLocation>
        <location evidence="1 17">Cell membrane</location>
        <topology evidence="1 17">Multi-pass membrane protein</topology>
    </subcellularLocation>
</comment>
<comment type="miscellaneous">
    <text evidence="17">Bacitracin is thought to be involved in the inhibition of peptidoglycan synthesis by sequestering undecaprenyl diphosphate, thereby reducing the pool of lipid carrier available.</text>
</comment>
<dbReference type="Proteomes" id="UP000248606">
    <property type="component" value="Unassembled WGS sequence"/>
</dbReference>
<evidence type="ECO:0000256" key="12">
    <source>
        <dbReference type="ARBA" id="ARBA00023251"/>
    </source>
</evidence>
<evidence type="ECO:0000256" key="7">
    <source>
        <dbReference type="ARBA" id="ARBA00022801"/>
    </source>
</evidence>
<keyword evidence="6 17" id="KW-0812">Transmembrane</keyword>
<gene>
    <name evidence="17" type="primary">uppP</name>
    <name evidence="18" type="ORF">DI579_02090</name>
</gene>
<evidence type="ECO:0000256" key="13">
    <source>
        <dbReference type="ARBA" id="ARBA00023316"/>
    </source>
</evidence>
<evidence type="ECO:0000256" key="10">
    <source>
        <dbReference type="ARBA" id="ARBA00022989"/>
    </source>
</evidence>
<protein>
    <recommendedName>
        <fullName evidence="4 17">Undecaprenyl-diphosphatase</fullName>
        <ecNumber evidence="3 17">3.6.1.27</ecNumber>
    </recommendedName>
    <alternativeName>
        <fullName evidence="15 17">Bacitracin resistance protein</fullName>
    </alternativeName>
    <alternativeName>
        <fullName evidence="14 17">Undecaprenyl pyrophosphate phosphatase</fullName>
    </alternativeName>
</protein>
<dbReference type="RefSeq" id="WP_290595242.1">
    <property type="nucleotide sequence ID" value="NZ_CAKZIO010000003.1"/>
</dbReference>
<keyword evidence="9 17" id="KW-0573">Peptidoglycan synthesis</keyword>
<keyword evidence="11 17" id="KW-0472">Membrane</keyword>
<organism evidence="18 19">
    <name type="scientific">Lawsonella clevelandensis</name>
    <dbReference type="NCBI Taxonomy" id="1528099"/>
    <lineage>
        <taxon>Bacteria</taxon>
        <taxon>Bacillati</taxon>
        <taxon>Actinomycetota</taxon>
        <taxon>Actinomycetes</taxon>
        <taxon>Mycobacteriales</taxon>
        <taxon>Lawsonellaceae</taxon>
        <taxon>Lawsonella</taxon>
    </lineage>
</organism>
<dbReference type="GO" id="GO:0050380">
    <property type="term" value="F:undecaprenyl-diphosphatase activity"/>
    <property type="evidence" value="ECO:0007669"/>
    <property type="project" value="UniProtKB-UniRule"/>
</dbReference>
<keyword evidence="5 17" id="KW-1003">Cell membrane</keyword>
<evidence type="ECO:0000256" key="9">
    <source>
        <dbReference type="ARBA" id="ARBA00022984"/>
    </source>
</evidence>
<sequence>MSWAQTIVLSIVQGLTEFLPVSSSGHLNIVSRLCWGADAGASFTAVIQLGTELAVLVFFAKDIVRIIKAWFIGLFHKDRRDNLDYKMGWYVIVGTIPIGLIGFLAKDAIRDNLRSLWVTASVLVVFSFVFMAAEKWGSRKRDFDQLTMKDSIIMGCAQCLALIPGVSRSGGTISAGLFIGLKRSVATRYSFLLAIPAVLASGIFSLPDAFNPTHGQAATSSQLGVGVVIAFILGYISIAWLLKFVEKHSLNWFAGYRVIVGVIVLILLGTGVLTA</sequence>
<dbReference type="AlphaFoldDB" id="A0A2W5ICU1"/>
<evidence type="ECO:0000256" key="4">
    <source>
        <dbReference type="ARBA" id="ARBA00021581"/>
    </source>
</evidence>
<keyword evidence="13 17" id="KW-0961">Cell wall biogenesis/degradation</keyword>
<dbReference type="PANTHER" id="PTHR30622:SF4">
    <property type="entry name" value="UNDECAPRENYL-DIPHOSPHATASE"/>
    <property type="match status" value="1"/>
</dbReference>
<evidence type="ECO:0000256" key="14">
    <source>
        <dbReference type="ARBA" id="ARBA00032707"/>
    </source>
</evidence>
<dbReference type="Pfam" id="PF02673">
    <property type="entry name" value="BacA"/>
    <property type="match status" value="1"/>
</dbReference>
<dbReference type="NCBIfam" id="NF001392">
    <property type="entry name" value="PRK00281.2-1"/>
    <property type="match status" value="1"/>
</dbReference>
<dbReference type="GO" id="GO:0046677">
    <property type="term" value="P:response to antibiotic"/>
    <property type="evidence" value="ECO:0007669"/>
    <property type="project" value="UniProtKB-UniRule"/>
</dbReference>
<comment type="catalytic activity">
    <reaction evidence="16 17">
        <text>di-trans,octa-cis-undecaprenyl diphosphate + H2O = di-trans,octa-cis-undecaprenyl phosphate + phosphate + H(+)</text>
        <dbReference type="Rhea" id="RHEA:28094"/>
        <dbReference type="ChEBI" id="CHEBI:15377"/>
        <dbReference type="ChEBI" id="CHEBI:15378"/>
        <dbReference type="ChEBI" id="CHEBI:43474"/>
        <dbReference type="ChEBI" id="CHEBI:58405"/>
        <dbReference type="ChEBI" id="CHEBI:60392"/>
        <dbReference type="EC" id="3.6.1.27"/>
    </reaction>
</comment>
<keyword evidence="8 17" id="KW-0133">Cell shape</keyword>
<comment type="function">
    <text evidence="17">Catalyzes the dephosphorylation of undecaprenyl diphosphate (UPP). Confers resistance to bacitracin.</text>
</comment>
<evidence type="ECO:0000256" key="1">
    <source>
        <dbReference type="ARBA" id="ARBA00004651"/>
    </source>
</evidence>
<dbReference type="GO" id="GO:0009252">
    <property type="term" value="P:peptidoglycan biosynthetic process"/>
    <property type="evidence" value="ECO:0007669"/>
    <property type="project" value="UniProtKB-KW"/>
</dbReference>
<feature type="transmembrane region" description="Helical" evidence="17">
    <location>
        <begin position="222"/>
        <end position="242"/>
    </location>
</feature>
<evidence type="ECO:0000256" key="16">
    <source>
        <dbReference type="ARBA" id="ARBA00047594"/>
    </source>
</evidence>
<accession>A0A2W5ICU1</accession>
<dbReference type="GO" id="GO:0008360">
    <property type="term" value="P:regulation of cell shape"/>
    <property type="evidence" value="ECO:0007669"/>
    <property type="project" value="UniProtKB-KW"/>
</dbReference>
<evidence type="ECO:0000256" key="2">
    <source>
        <dbReference type="ARBA" id="ARBA00010621"/>
    </source>
</evidence>
<dbReference type="PANTHER" id="PTHR30622">
    <property type="entry name" value="UNDECAPRENYL-DIPHOSPHATASE"/>
    <property type="match status" value="1"/>
</dbReference>
<feature type="transmembrane region" description="Helical" evidence="17">
    <location>
        <begin position="87"/>
        <end position="104"/>
    </location>
</feature>
<evidence type="ECO:0000313" key="19">
    <source>
        <dbReference type="Proteomes" id="UP000248606"/>
    </source>
</evidence>
<dbReference type="HAMAP" id="MF_01006">
    <property type="entry name" value="Undec_diphosphatase"/>
    <property type="match status" value="1"/>
</dbReference>
<evidence type="ECO:0000256" key="6">
    <source>
        <dbReference type="ARBA" id="ARBA00022692"/>
    </source>
</evidence>
<evidence type="ECO:0000256" key="8">
    <source>
        <dbReference type="ARBA" id="ARBA00022960"/>
    </source>
</evidence>
<comment type="similarity">
    <text evidence="2 17">Belongs to the UppP family.</text>
</comment>
<feature type="transmembrane region" description="Helical" evidence="17">
    <location>
        <begin position="189"/>
        <end position="210"/>
    </location>
</feature>
<proteinExistence type="inferred from homology"/>
<name>A0A2W5ICU1_9ACTN</name>
<keyword evidence="10 17" id="KW-1133">Transmembrane helix</keyword>